<organism evidence="2 3">
    <name type="scientific">Paenibacillus ginsengarvi</name>
    <dbReference type="NCBI Taxonomy" id="400777"/>
    <lineage>
        <taxon>Bacteria</taxon>
        <taxon>Bacillati</taxon>
        <taxon>Bacillota</taxon>
        <taxon>Bacilli</taxon>
        <taxon>Bacillales</taxon>
        <taxon>Paenibacillaceae</taxon>
        <taxon>Paenibacillus</taxon>
    </lineage>
</organism>
<feature type="transmembrane region" description="Helical" evidence="1">
    <location>
        <begin position="73"/>
        <end position="97"/>
    </location>
</feature>
<keyword evidence="1" id="KW-0812">Transmembrane</keyword>
<keyword evidence="1" id="KW-1133">Transmembrane helix</keyword>
<evidence type="ECO:0000313" key="3">
    <source>
        <dbReference type="Proteomes" id="UP000282311"/>
    </source>
</evidence>
<dbReference type="InterPro" id="IPR010001">
    <property type="entry name" value="BofA"/>
</dbReference>
<accession>A0A3B0CJY0</accession>
<dbReference type="EMBL" id="RBAH01000003">
    <property type="protein sequence ID" value="RKN85713.1"/>
    <property type="molecule type" value="Genomic_DNA"/>
</dbReference>
<dbReference type="AlphaFoldDB" id="A0A3B0CJY0"/>
<name>A0A3B0CJY0_9BACL</name>
<evidence type="ECO:0000256" key="1">
    <source>
        <dbReference type="SAM" id="Phobius"/>
    </source>
</evidence>
<comment type="caution">
    <text evidence="2">The sequence shown here is derived from an EMBL/GenBank/DDBJ whole genome shotgun (WGS) entry which is preliminary data.</text>
</comment>
<keyword evidence="3" id="KW-1185">Reference proteome</keyword>
<feature type="transmembrane region" description="Helical" evidence="1">
    <location>
        <begin position="12"/>
        <end position="32"/>
    </location>
</feature>
<dbReference type="Proteomes" id="UP000282311">
    <property type="component" value="Unassembled WGS sequence"/>
</dbReference>
<protein>
    <submittedName>
        <fullName evidence="2">Pro-sigmaK processing inhibitor BofA</fullName>
    </submittedName>
</protein>
<sequence>MSERAERWRGNMHYLWLGLLVVSSLVLLFMLVRHKGAWQWLGYAATHVVIAAFLLYFVNLIGSHYEFRIPLNLPTVGTALVLGAPGVLLLVGLKIVFV</sequence>
<evidence type="ECO:0000313" key="2">
    <source>
        <dbReference type="EMBL" id="RKN85713.1"/>
    </source>
</evidence>
<keyword evidence="1" id="KW-0472">Membrane</keyword>
<feature type="transmembrane region" description="Helical" evidence="1">
    <location>
        <begin position="38"/>
        <end position="61"/>
    </location>
</feature>
<dbReference type="Pfam" id="PF07441">
    <property type="entry name" value="BofA"/>
    <property type="match status" value="1"/>
</dbReference>
<proteinExistence type="predicted"/>
<gene>
    <name evidence="2" type="ORF">D7M11_05035</name>
</gene>
<reference evidence="2 3" key="1">
    <citation type="journal article" date="2007" name="Int. J. Syst. Evol. Microbiol.">
        <title>Paenibacillus ginsengarvi sp. nov., isolated from soil from ginseng cultivation.</title>
        <authorList>
            <person name="Yoon M.H."/>
            <person name="Ten L.N."/>
            <person name="Im W.T."/>
        </authorList>
    </citation>
    <scope>NUCLEOTIDE SEQUENCE [LARGE SCALE GENOMIC DNA]</scope>
    <source>
        <strain evidence="2 3">KCTC 13059</strain>
    </source>
</reference>